<dbReference type="InterPro" id="IPR036568">
    <property type="entry name" value="GGCT-like_sf"/>
</dbReference>
<evidence type="ECO:0000313" key="3">
    <source>
        <dbReference type="Proteomes" id="UP001501020"/>
    </source>
</evidence>
<dbReference type="CDD" id="cd06661">
    <property type="entry name" value="GGCT_like"/>
    <property type="match status" value="1"/>
</dbReference>
<dbReference type="SUPFAM" id="SSF110857">
    <property type="entry name" value="Gamma-glutamyl cyclotransferase-like"/>
    <property type="match status" value="1"/>
</dbReference>
<proteinExistence type="predicted"/>
<protein>
    <submittedName>
        <fullName evidence="2">Gamma-glutamylcyclotransferase</fullName>
    </submittedName>
</protein>
<dbReference type="PANTHER" id="PTHR12935">
    <property type="entry name" value="GAMMA-GLUTAMYLCYCLOTRANSFERASE"/>
    <property type="match status" value="1"/>
</dbReference>
<organism evidence="2 3">
    <name type="scientific">Actinomadura napierensis</name>
    <dbReference type="NCBI Taxonomy" id="267854"/>
    <lineage>
        <taxon>Bacteria</taxon>
        <taxon>Bacillati</taxon>
        <taxon>Actinomycetota</taxon>
        <taxon>Actinomycetes</taxon>
        <taxon>Streptosporangiales</taxon>
        <taxon>Thermomonosporaceae</taxon>
        <taxon>Actinomadura</taxon>
    </lineage>
</organism>
<name>A0ABP5M741_9ACTN</name>
<dbReference type="Pfam" id="PF13772">
    <property type="entry name" value="AIG2_2"/>
    <property type="match status" value="1"/>
</dbReference>
<dbReference type="InterPro" id="IPR013024">
    <property type="entry name" value="GGCT-like"/>
</dbReference>
<keyword evidence="1" id="KW-0456">Lyase</keyword>
<dbReference type="Proteomes" id="UP001501020">
    <property type="component" value="Unassembled WGS sequence"/>
</dbReference>
<accession>A0ABP5M741</accession>
<comment type="caution">
    <text evidence="2">The sequence shown here is derived from an EMBL/GenBank/DDBJ whole genome shotgun (WGS) entry which is preliminary data.</text>
</comment>
<dbReference type="EMBL" id="BAAAMR010000091">
    <property type="protein sequence ID" value="GAA2160352.1"/>
    <property type="molecule type" value="Genomic_DNA"/>
</dbReference>
<gene>
    <name evidence="2" type="ORF">GCM10009727_73380</name>
</gene>
<evidence type="ECO:0000313" key="2">
    <source>
        <dbReference type="EMBL" id="GAA2160352.1"/>
    </source>
</evidence>
<reference evidence="3" key="1">
    <citation type="journal article" date="2019" name="Int. J. Syst. Evol. Microbiol.">
        <title>The Global Catalogue of Microorganisms (GCM) 10K type strain sequencing project: providing services to taxonomists for standard genome sequencing and annotation.</title>
        <authorList>
            <consortium name="The Broad Institute Genomics Platform"/>
            <consortium name="The Broad Institute Genome Sequencing Center for Infectious Disease"/>
            <person name="Wu L."/>
            <person name="Ma J."/>
        </authorList>
    </citation>
    <scope>NUCLEOTIDE SEQUENCE [LARGE SCALE GENOMIC DNA]</scope>
    <source>
        <strain evidence="3">JCM 13850</strain>
    </source>
</reference>
<dbReference type="Gene3D" id="3.10.490.10">
    <property type="entry name" value="Gamma-glutamyl cyclotransferase-like"/>
    <property type="match status" value="1"/>
</dbReference>
<dbReference type="InterPro" id="IPR017939">
    <property type="entry name" value="G-Glutamylcylcotransferase"/>
</dbReference>
<dbReference type="PANTHER" id="PTHR12935:SF0">
    <property type="entry name" value="GAMMA-GLUTAMYLCYCLOTRANSFERASE"/>
    <property type="match status" value="1"/>
</dbReference>
<evidence type="ECO:0000256" key="1">
    <source>
        <dbReference type="ARBA" id="ARBA00023239"/>
    </source>
</evidence>
<sequence length="151" mass="16464">MANVALYAAYASNMDPEQMASRAPHSPMRGTGWLTGWRLTFGGHGFDGALATVVEDDFEQVFVVIYDVPSFDEKELDGWEGAALGVYRKIRVRVQTLDGEALCWLYVLDDYEGGLPSAHYLGLLADAAEAAGAPDDYVKALRTRPCKSLGD</sequence>
<keyword evidence="3" id="KW-1185">Reference proteome</keyword>